<name>A0ABY1NKR5_9HYPH</name>
<keyword evidence="3" id="KW-0804">Transcription</keyword>
<dbReference type="InterPro" id="IPR000843">
    <property type="entry name" value="HTH_LacI"/>
</dbReference>
<keyword evidence="1" id="KW-0805">Transcription regulation</keyword>
<keyword evidence="7" id="KW-1185">Reference proteome</keyword>
<dbReference type="Pfam" id="PF00356">
    <property type="entry name" value="LacI"/>
    <property type="match status" value="1"/>
</dbReference>
<evidence type="ECO:0000313" key="6">
    <source>
        <dbReference type="EMBL" id="SMP12306.1"/>
    </source>
</evidence>
<dbReference type="InterPro" id="IPR001761">
    <property type="entry name" value="Peripla_BP/Lac1_sug-bd_dom"/>
</dbReference>
<dbReference type="SUPFAM" id="SSF47413">
    <property type="entry name" value="lambda repressor-like DNA-binding domains"/>
    <property type="match status" value="1"/>
</dbReference>
<evidence type="ECO:0000313" key="7">
    <source>
        <dbReference type="Proteomes" id="UP001157914"/>
    </source>
</evidence>
<evidence type="ECO:0000259" key="5">
    <source>
        <dbReference type="PROSITE" id="PS50932"/>
    </source>
</evidence>
<dbReference type="Gene3D" id="3.40.50.2300">
    <property type="match status" value="2"/>
</dbReference>
<evidence type="ECO:0000256" key="2">
    <source>
        <dbReference type="ARBA" id="ARBA00023125"/>
    </source>
</evidence>
<dbReference type="PANTHER" id="PTHR30146">
    <property type="entry name" value="LACI-RELATED TRANSCRIPTIONAL REPRESSOR"/>
    <property type="match status" value="1"/>
</dbReference>
<dbReference type="SMART" id="SM00354">
    <property type="entry name" value="HTH_LACI"/>
    <property type="match status" value="1"/>
</dbReference>
<dbReference type="CDD" id="cd06289">
    <property type="entry name" value="PBP1_MalI-like"/>
    <property type="match status" value="1"/>
</dbReference>
<dbReference type="Gene3D" id="1.10.260.40">
    <property type="entry name" value="lambda repressor-like DNA-binding domains"/>
    <property type="match status" value="1"/>
</dbReference>
<dbReference type="PROSITE" id="PS50932">
    <property type="entry name" value="HTH_LACI_2"/>
    <property type="match status" value="1"/>
</dbReference>
<dbReference type="EMBL" id="FXTT01000001">
    <property type="protein sequence ID" value="SMP12306.1"/>
    <property type="molecule type" value="Genomic_DNA"/>
</dbReference>
<feature type="domain" description="HTH lacI-type" evidence="5">
    <location>
        <begin position="46"/>
        <end position="100"/>
    </location>
</feature>
<dbReference type="Proteomes" id="UP001157914">
    <property type="component" value="Unassembled WGS sequence"/>
</dbReference>
<gene>
    <name evidence="6" type="ORF">SAMN06265374_1408</name>
</gene>
<sequence>MCTGPARSVYNRRRTYEPDYKLVGMSDDHDGSSSPEDVPQKPGKRLTLGHIADQLGISTATVSLALRDSPLVAEETREKVKQTAQEIGYIYNRSAASLRTARSQIVGVAVHDILNPYFAEVFSALEDVLEEQGQMIFICNHRDDVKRQRAFVNTLLQHRADGLILCPSVGTTSEEINRLVDQGIPVTLVAREVPGVWAPCVRGDDYKGTYQITKHLIEQGHSKIAMVGGRRESSTGRFRASGWRTALEDAGLDPSAQIDLPELMTQADGRAAVQVILEAKERPTAIVGFNDLVALGMMTTLRRAGIEPGPDIAITGYDDVDGADARTPALTTVSNQADKIGRLAALTLLRQIAGDRVPNTPIVIEPDLKIRESAPPPGVRIGPKLSE</sequence>
<evidence type="ECO:0000256" key="1">
    <source>
        <dbReference type="ARBA" id="ARBA00023015"/>
    </source>
</evidence>
<dbReference type="InterPro" id="IPR010982">
    <property type="entry name" value="Lambda_DNA-bd_dom_sf"/>
</dbReference>
<feature type="compositionally biased region" description="Basic and acidic residues" evidence="4">
    <location>
        <begin position="22"/>
        <end position="31"/>
    </location>
</feature>
<evidence type="ECO:0000256" key="4">
    <source>
        <dbReference type="SAM" id="MobiDB-lite"/>
    </source>
</evidence>
<proteinExistence type="predicted"/>
<accession>A0ABY1NKR5</accession>
<dbReference type="Pfam" id="PF00532">
    <property type="entry name" value="Peripla_BP_1"/>
    <property type="match status" value="1"/>
</dbReference>
<dbReference type="SUPFAM" id="SSF53822">
    <property type="entry name" value="Periplasmic binding protein-like I"/>
    <property type="match status" value="1"/>
</dbReference>
<protein>
    <submittedName>
        <fullName evidence="6">Transcriptional regulator, LacI family</fullName>
    </submittedName>
</protein>
<feature type="region of interest" description="Disordered" evidence="4">
    <location>
        <begin position="22"/>
        <end position="43"/>
    </location>
</feature>
<dbReference type="CDD" id="cd01392">
    <property type="entry name" value="HTH_LacI"/>
    <property type="match status" value="1"/>
</dbReference>
<organism evidence="6 7">
    <name type="scientific">Roseibium denhamense</name>
    <dbReference type="NCBI Taxonomy" id="76305"/>
    <lineage>
        <taxon>Bacteria</taxon>
        <taxon>Pseudomonadati</taxon>
        <taxon>Pseudomonadota</taxon>
        <taxon>Alphaproteobacteria</taxon>
        <taxon>Hyphomicrobiales</taxon>
        <taxon>Stappiaceae</taxon>
        <taxon>Roseibium</taxon>
    </lineage>
</organism>
<dbReference type="PANTHER" id="PTHR30146:SF154">
    <property type="entry name" value="TRANSCRIPTION REGULATOR, MEMBER OF GALR FAMILY"/>
    <property type="match status" value="1"/>
</dbReference>
<dbReference type="InterPro" id="IPR028082">
    <property type="entry name" value="Peripla_BP_I"/>
</dbReference>
<keyword evidence="2" id="KW-0238">DNA-binding</keyword>
<comment type="caution">
    <text evidence="6">The sequence shown here is derived from an EMBL/GenBank/DDBJ whole genome shotgun (WGS) entry which is preliminary data.</text>
</comment>
<evidence type="ECO:0000256" key="3">
    <source>
        <dbReference type="ARBA" id="ARBA00023163"/>
    </source>
</evidence>
<reference evidence="6 7" key="1">
    <citation type="submission" date="2017-05" db="EMBL/GenBank/DDBJ databases">
        <authorList>
            <person name="Varghese N."/>
            <person name="Submissions S."/>
        </authorList>
    </citation>
    <scope>NUCLEOTIDE SEQUENCE [LARGE SCALE GENOMIC DNA]</scope>
    <source>
        <strain evidence="6 7">DSM 15949</strain>
    </source>
</reference>